<dbReference type="Pfam" id="PF00372">
    <property type="entry name" value="Hemocyanin_M"/>
    <property type="match status" value="1"/>
</dbReference>
<gene>
    <name evidence="7" type="ORF">ABMA28_005144</name>
</gene>
<dbReference type="PANTHER" id="PTHR11511:SF5">
    <property type="entry name" value="FAT-BODY PROTEIN 1-RELATED"/>
    <property type="match status" value="1"/>
</dbReference>
<dbReference type="InterPro" id="IPR000896">
    <property type="entry name" value="Hemocyanin/hexamerin_mid_dom"/>
</dbReference>
<evidence type="ECO:0000259" key="4">
    <source>
        <dbReference type="Pfam" id="PF00372"/>
    </source>
</evidence>
<dbReference type="PANTHER" id="PTHR11511">
    <property type="entry name" value="LARVAL STORAGE PROTEIN/PHENOLOXIDASE"/>
    <property type="match status" value="1"/>
</dbReference>
<dbReference type="PROSITE" id="PS00210">
    <property type="entry name" value="HEMOCYANIN_2"/>
    <property type="match status" value="1"/>
</dbReference>
<keyword evidence="3" id="KW-0732">Signal</keyword>
<accession>A0ABD0SPF1</accession>
<evidence type="ECO:0000313" key="7">
    <source>
        <dbReference type="EMBL" id="KAL0821718.1"/>
    </source>
</evidence>
<dbReference type="InterPro" id="IPR013788">
    <property type="entry name" value="Hemocyanin/hexamerin"/>
</dbReference>
<evidence type="ECO:0000256" key="2">
    <source>
        <dbReference type="ARBA" id="ARBA00038082"/>
    </source>
</evidence>
<feature type="domain" description="Hemocyanin N-terminal" evidence="5">
    <location>
        <begin position="38"/>
        <end position="160"/>
    </location>
</feature>
<proteinExistence type="inferred from homology"/>
<dbReference type="SUPFAM" id="SSF81296">
    <property type="entry name" value="E set domains"/>
    <property type="match status" value="1"/>
</dbReference>
<evidence type="ECO:0000256" key="1">
    <source>
        <dbReference type="ARBA" id="ARBA00022761"/>
    </source>
</evidence>
<reference evidence="7 8" key="1">
    <citation type="submission" date="2024-06" db="EMBL/GenBank/DDBJ databases">
        <title>A chromosome-level genome assembly of beet webworm, Loxostege sticticalis.</title>
        <authorList>
            <person name="Zhang Y."/>
        </authorList>
    </citation>
    <scope>NUCLEOTIDE SEQUENCE [LARGE SCALE GENOMIC DNA]</scope>
    <source>
        <strain evidence="7">AQ028</strain>
        <tissue evidence="7">Male pupae</tissue>
    </source>
</reference>
<sequence length="711" mass="83317">MARLVLCVLALVASGLCIPEPAPSVEQQHTVVVSHEDLEQQKKLMMLFFHTHEPMHLPEHIEIATSWDLKKHIDMYNNATAVHLVADMVEHEWLLPQGLPFNVLEPEHTFQVQTFFNLLYSAKTFDTFYKTAVYLRYHINEYMFVYVTTVAIHHRADTQGIIVPPLYEIFPSFFNNGEIMATAQRITTHGMHHLGHYPSTYVWDNNVVVMWNTTVWPYYTKEMPVAYFTHDYGLNNYYYNIHALYPFWLGSDVAPLIKDHRGEWFWFVHKQILARYYMERLSNGLGEIPELGLDVVQQGYTSGLVFQNGIPYPVRPHYFWLQQPWFVQKINKIVDWERRIHDVIDSGFYTTPTGEHVKIHHPEAIDVIGRLIEANVDSPNNKYYKDFISVWKNLLGNSIVHEPVYWKGVPWVLPSVLEQYQTALRDPAFYMIWKRVLHLFTLWQQKLPYYTHEELSLPGVKIEKVEVDKLVTYFEHTYMNVTNHLYLNEHEIKHFVDGKSVVVQHPRLNHKVFSVRTHVHSEAPKNVVVRLFLAPKYDSFGKEIPLHKNTENFFQFDQFTYSLTQGDNVIVRTSNENQFFMKDMPSSYVVYDKVEKALGGQEQFLYDTTLKIDHFPQRLLLPKGRVGGMPFVVMVHISEFHAPNVLYGTGFDPKMSLGLGSGARFHTGDPLGYPLDRPLHEWQIHDVKNIWFQDVLIHHKHTPEIHVAHNE</sequence>
<dbReference type="Gene3D" id="1.10.1280.10">
    <property type="entry name" value="Di-copper center containing domain from catechol oxidase"/>
    <property type="match status" value="1"/>
</dbReference>
<dbReference type="InterPro" id="IPR037020">
    <property type="entry name" value="Hemocyanin_C_sf"/>
</dbReference>
<dbReference type="EMBL" id="JBEDNZ010000017">
    <property type="protein sequence ID" value="KAL0821718.1"/>
    <property type="molecule type" value="Genomic_DNA"/>
</dbReference>
<organism evidence="7 8">
    <name type="scientific">Loxostege sticticalis</name>
    <name type="common">Beet webworm moth</name>
    <dbReference type="NCBI Taxonomy" id="481309"/>
    <lineage>
        <taxon>Eukaryota</taxon>
        <taxon>Metazoa</taxon>
        <taxon>Ecdysozoa</taxon>
        <taxon>Arthropoda</taxon>
        <taxon>Hexapoda</taxon>
        <taxon>Insecta</taxon>
        <taxon>Pterygota</taxon>
        <taxon>Neoptera</taxon>
        <taxon>Endopterygota</taxon>
        <taxon>Lepidoptera</taxon>
        <taxon>Glossata</taxon>
        <taxon>Ditrysia</taxon>
        <taxon>Pyraloidea</taxon>
        <taxon>Crambidae</taxon>
        <taxon>Pyraustinae</taxon>
        <taxon>Loxostege</taxon>
    </lineage>
</organism>
<dbReference type="PRINTS" id="PR00187">
    <property type="entry name" value="HAEMOCYANIN"/>
</dbReference>
<evidence type="ECO:0000259" key="6">
    <source>
        <dbReference type="Pfam" id="PF03723"/>
    </source>
</evidence>
<dbReference type="Proteomes" id="UP001549921">
    <property type="component" value="Unassembled WGS sequence"/>
</dbReference>
<dbReference type="SUPFAM" id="SSF48050">
    <property type="entry name" value="Hemocyanin, N-terminal domain"/>
    <property type="match status" value="1"/>
</dbReference>
<dbReference type="InterPro" id="IPR005203">
    <property type="entry name" value="Hemocyanin_C"/>
</dbReference>
<feature type="domain" description="Hemocyanin middle" evidence="4">
    <location>
        <begin position="165"/>
        <end position="440"/>
    </location>
</feature>
<dbReference type="InterPro" id="IPR014756">
    <property type="entry name" value="Ig_E-set"/>
</dbReference>
<evidence type="ECO:0000256" key="3">
    <source>
        <dbReference type="SAM" id="SignalP"/>
    </source>
</evidence>
<feature type="signal peptide" evidence="3">
    <location>
        <begin position="1"/>
        <end position="17"/>
    </location>
</feature>
<dbReference type="GO" id="GO:0005615">
    <property type="term" value="C:extracellular space"/>
    <property type="evidence" value="ECO:0007669"/>
    <property type="project" value="UniProtKB-ARBA"/>
</dbReference>
<dbReference type="InterPro" id="IPR005204">
    <property type="entry name" value="Hemocyanin_N"/>
</dbReference>
<protein>
    <submittedName>
        <fullName evidence="7">Uncharacterized protein</fullName>
    </submittedName>
</protein>
<evidence type="ECO:0000313" key="8">
    <source>
        <dbReference type="Proteomes" id="UP001549921"/>
    </source>
</evidence>
<dbReference type="Gene3D" id="1.20.1370.10">
    <property type="entry name" value="Hemocyanin, N-terminal domain"/>
    <property type="match status" value="1"/>
</dbReference>
<dbReference type="Pfam" id="PF03723">
    <property type="entry name" value="Hemocyanin_C"/>
    <property type="match status" value="1"/>
</dbReference>
<comment type="caution">
    <text evidence="7">The sequence shown here is derived from an EMBL/GenBank/DDBJ whole genome shotgun (WGS) entry which is preliminary data.</text>
</comment>
<feature type="domain" description="Hemocyanin C-terminal" evidence="6">
    <location>
        <begin position="450"/>
        <end position="699"/>
    </location>
</feature>
<dbReference type="Gene3D" id="2.60.40.1520">
    <property type="entry name" value="Hemocyanin, C-terminal domain"/>
    <property type="match status" value="1"/>
</dbReference>
<dbReference type="GO" id="GO:0045735">
    <property type="term" value="F:nutrient reservoir activity"/>
    <property type="evidence" value="ECO:0007669"/>
    <property type="project" value="UniProtKB-KW"/>
</dbReference>
<comment type="similarity">
    <text evidence="2">Belongs to the hemocyanin family.</text>
</comment>
<evidence type="ECO:0000259" key="5">
    <source>
        <dbReference type="Pfam" id="PF03722"/>
    </source>
</evidence>
<dbReference type="AlphaFoldDB" id="A0ABD0SPF1"/>
<feature type="chain" id="PRO_5044873823" evidence="3">
    <location>
        <begin position="18"/>
        <end position="711"/>
    </location>
</feature>
<name>A0ABD0SPF1_LOXSC</name>
<dbReference type="InterPro" id="IPR036697">
    <property type="entry name" value="Hemocyanin_N_sf"/>
</dbReference>
<dbReference type="InterPro" id="IPR008922">
    <property type="entry name" value="Di-copper_centre_dom_sf"/>
</dbReference>
<dbReference type="Pfam" id="PF03722">
    <property type="entry name" value="Hemocyanin_N"/>
    <property type="match status" value="1"/>
</dbReference>
<keyword evidence="1" id="KW-0758">Storage protein</keyword>
<dbReference type="SUPFAM" id="SSF48056">
    <property type="entry name" value="Di-copper centre-containing domain"/>
    <property type="match status" value="1"/>
</dbReference>